<dbReference type="SUPFAM" id="SSF48726">
    <property type="entry name" value="Immunoglobulin"/>
    <property type="match status" value="3"/>
</dbReference>
<dbReference type="GO" id="GO:1903037">
    <property type="term" value="P:regulation of leukocyte cell-cell adhesion"/>
    <property type="evidence" value="ECO:0007669"/>
    <property type="project" value="UniProtKB-ARBA"/>
</dbReference>
<dbReference type="PANTHER" id="PTHR24100:SF51">
    <property type="entry name" value="SELECTION AND UPKEEP OF INTRAEPITHELIAL T-CELLS PROTEIN 7-RELATED"/>
    <property type="match status" value="1"/>
</dbReference>
<name>S7NPG6_MYOBR</name>
<reference evidence="11 12" key="1">
    <citation type="journal article" date="2013" name="Nat. Commun.">
        <title>Genome analysis reveals insights into physiology and longevity of the Brandt's bat Myotis brandtii.</title>
        <authorList>
            <person name="Seim I."/>
            <person name="Fang X."/>
            <person name="Xiong Z."/>
            <person name="Lobanov A.V."/>
            <person name="Huang Z."/>
            <person name="Ma S."/>
            <person name="Feng Y."/>
            <person name="Turanov A.A."/>
            <person name="Zhu Y."/>
            <person name="Lenz T.L."/>
            <person name="Gerashchenko M.V."/>
            <person name="Fan D."/>
            <person name="Hee Yim S."/>
            <person name="Yao X."/>
            <person name="Jordan D."/>
            <person name="Xiong Y."/>
            <person name="Ma Y."/>
            <person name="Lyapunov A.N."/>
            <person name="Chen G."/>
            <person name="Kulakova O.I."/>
            <person name="Sun Y."/>
            <person name="Lee S.G."/>
            <person name="Bronson R.T."/>
            <person name="Moskalev A.A."/>
            <person name="Sunyaev S.R."/>
            <person name="Zhang G."/>
            <person name="Krogh A."/>
            <person name="Wang J."/>
            <person name="Gladyshev V.N."/>
        </authorList>
    </citation>
    <scope>NUCLEOTIDE SEQUENCE [LARGE SCALE GENOMIC DNA]</scope>
</reference>
<organism evidence="11 12">
    <name type="scientific">Myotis brandtii</name>
    <name type="common">Brandt's bat</name>
    <dbReference type="NCBI Taxonomy" id="109478"/>
    <lineage>
        <taxon>Eukaryota</taxon>
        <taxon>Metazoa</taxon>
        <taxon>Chordata</taxon>
        <taxon>Craniata</taxon>
        <taxon>Vertebrata</taxon>
        <taxon>Euteleostomi</taxon>
        <taxon>Mammalia</taxon>
        <taxon>Eutheria</taxon>
        <taxon>Laurasiatheria</taxon>
        <taxon>Chiroptera</taxon>
        <taxon>Yangochiroptera</taxon>
        <taxon>Vespertilionidae</taxon>
        <taxon>Myotis</taxon>
    </lineage>
</organism>
<evidence type="ECO:0000256" key="6">
    <source>
        <dbReference type="ARBA" id="ARBA00023157"/>
    </source>
</evidence>
<dbReference type="GO" id="GO:0050863">
    <property type="term" value="P:regulation of T cell activation"/>
    <property type="evidence" value="ECO:0007669"/>
    <property type="project" value="UniProtKB-ARBA"/>
</dbReference>
<proteinExistence type="inferred from homology"/>
<evidence type="ECO:0000313" key="11">
    <source>
        <dbReference type="EMBL" id="EPQ19659.1"/>
    </source>
</evidence>
<evidence type="ECO:0000256" key="8">
    <source>
        <dbReference type="ARBA" id="ARBA00023319"/>
    </source>
</evidence>
<dbReference type="GO" id="GO:0001817">
    <property type="term" value="P:regulation of cytokine production"/>
    <property type="evidence" value="ECO:0007669"/>
    <property type="project" value="TreeGrafter"/>
</dbReference>
<keyword evidence="2" id="KW-0812">Transmembrane</keyword>
<keyword evidence="8" id="KW-0393">Immunoglobulin domain</keyword>
<feature type="domain" description="Ig-like" evidence="10">
    <location>
        <begin position="408"/>
        <end position="499"/>
    </location>
</feature>
<dbReference type="Pfam" id="PF07686">
    <property type="entry name" value="V-set"/>
    <property type="match status" value="3"/>
</dbReference>
<dbReference type="Gene3D" id="2.60.40.10">
    <property type="entry name" value="Immunoglobulins"/>
    <property type="match status" value="5"/>
</dbReference>
<comment type="similarity">
    <text evidence="9">Belongs to the SKINT family.</text>
</comment>
<accession>S7NPG6</accession>
<dbReference type="GO" id="GO:0042110">
    <property type="term" value="P:T cell activation"/>
    <property type="evidence" value="ECO:0007669"/>
    <property type="project" value="UniProtKB-ARBA"/>
</dbReference>
<dbReference type="FunFam" id="2.60.40.10:FF:000183">
    <property type="entry name" value="Myelin-oligodendrocyte glycoprotein"/>
    <property type="match status" value="1"/>
</dbReference>
<dbReference type="FunFam" id="2.60.40.10:FF:000142">
    <property type="entry name" value="V-set domain-containing T-cell activation inhibitor 1"/>
    <property type="match status" value="1"/>
</dbReference>
<dbReference type="SMART" id="SM00406">
    <property type="entry name" value="IGv"/>
    <property type="match status" value="3"/>
</dbReference>
<dbReference type="AlphaFoldDB" id="S7NPG6"/>
<evidence type="ECO:0000256" key="7">
    <source>
        <dbReference type="ARBA" id="ARBA00023180"/>
    </source>
</evidence>
<dbReference type="FunFam" id="2.60.40.10:FF:000088">
    <property type="entry name" value="Butyrophilin subfamily 1 member A1"/>
    <property type="match status" value="2"/>
</dbReference>
<dbReference type="PROSITE" id="PS50835">
    <property type="entry name" value="IG_LIKE"/>
    <property type="match status" value="3"/>
</dbReference>
<gene>
    <name evidence="11" type="ORF">D623_10002101</name>
</gene>
<dbReference type="GO" id="GO:0005102">
    <property type="term" value="F:signaling receptor binding"/>
    <property type="evidence" value="ECO:0007669"/>
    <property type="project" value="TreeGrafter"/>
</dbReference>
<evidence type="ECO:0000256" key="2">
    <source>
        <dbReference type="ARBA" id="ARBA00022692"/>
    </source>
</evidence>
<evidence type="ECO:0000259" key="10">
    <source>
        <dbReference type="PROSITE" id="PS50835"/>
    </source>
</evidence>
<dbReference type="InterPro" id="IPR013783">
    <property type="entry name" value="Ig-like_fold"/>
</dbReference>
<dbReference type="EMBL" id="KE164712">
    <property type="protein sequence ID" value="EPQ19659.1"/>
    <property type="molecule type" value="Genomic_DNA"/>
</dbReference>
<dbReference type="PANTHER" id="PTHR24100">
    <property type="entry name" value="BUTYROPHILIN"/>
    <property type="match status" value="1"/>
</dbReference>
<dbReference type="Pfam" id="PF22705">
    <property type="entry name" value="C2-set_3"/>
    <property type="match status" value="2"/>
</dbReference>
<dbReference type="InterPro" id="IPR036179">
    <property type="entry name" value="Ig-like_dom_sf"/>
</dbReference>
<keyword evidence="3" id="KW-0732">Signal</keyword>
<dbReference type="eggNOG" id="ENOG502TCM5">
    <property type="taxonomic scope" value="Eukaryota"/>
</dbReference>
<dbReference type="InterPro" id="IPR053896">
    <property type="entry name" value="BTN3A2-like_Ig-C"/>
</dbReference>
<keyword evidence="12" id="KW-1185">Reference proteome</keyword>
<keyword evidence="4" id="KW-1133">Transmembrane helix</keyword>
<keyword evidence="5" id="KW-0472">Membrane</keyword>
<dbReference type="InterPro" id="IPR007110">
    <property type="entry name" value="Ig-like_dom"/>
</dbReference>
<feature type="domain" description="Ig-like" evidence="10">
    <location>
        <begin position="195"/>
        <end position="292"/>
    </location>
</feature>
<dbReference type="FunFam" id="2.60.40.10:FF:000208">
    <property type="entry name" value="Butyrophilin subfamily 1 member A1"/>
    <property type="match status" value="1"/>
</dbReference>
<evidence type="ECO:0000256" key="4">
    <source>
        <dbReference type="ARBA" id="ARBA00022989"/>
    </source>
</evidence>
<dbReference type="InterPro" id="IPR003599">
    <property type="entry name" value="Ig_sub"/>
</dbReference>
<keyword evidence="6" id="KW-1015">Disulfide bond</keyword>
<dbReference type="InterPro" id="IPR050504">
    <property type="entry name" value="IgSF_BTN/MOG"/>
</dbReference>
<comment type="subcellular location">
    <subcellularLocation>
        <location evidence="1">Membrane</location>
    </subcellularLocation>
</comment>
<dbReference type="Proteomes" id="UP000052978">
    <property type="component" value="Unassembled WGS sequence"/>
</dbReference>
<dbReference type="SMART" id="SM00409">
    <property type="entry name" value="IG"/>
    <property type="match status" value="3"/>
</dbReference>
<dbReference type="InterPro" id="IPR013106">
    <property type="entry name" value="Ig_V-set"/>
</dbReference>
<dbReference type="GO" id="GO:0050852">
    <property type="term" value="P:T cell receptor signaling pathway"/>
    <property type="evidence" value="ECO:0007669"/>
    <property type="project" value="TreeGrafter"/>
</dbReference>
<keyword evidence="7" id="KW-0325">Glycoprotein</keyword>
<evidence type="ECO:0000256" key="9">
    <source>
        <dbReference type="ARBA" id="ARBA00038221"/>
    </source>
</evidence>
<protein>
    <submittedName>
        <fullName evidence="11">Selection and upkeep of intraepithelial T-cells protein 8</fullName>
    </submittedName>
</protein>
<evidence type="ECO:0000256" key="3">
    <source>
        <dbReference type="ARBA" id="ARBA00022729"/>
    </source>
</evidence>
<evidence type="ECO:0000256" key="5">
    <source>
        <dbReference type="ARBA" id="ARBA00023136"/>
    </source>
</evidence>
<dbReference type="GO" id="GO:0009897">
    <property type="term" value="C:external side of plasma membrane"/>
    <property type="evidence" value="ECO:0007669"/>
    <property type="project" value="TreeGrafter"/>
</dbReference>
<evidence type="ECO:0000256" key="1">
    <source>
        <dbReference type="ARBA" id="ARBA00004370"/>
    </source>
</evidence>
<feature type="domain" description="Ig-like" evidence="10">
    <location>
        <begin position="1"/>
        <end position="82"/>
    </location>
</feature>
<evidence type="ECO:0000313" key="12">
    <source>
        <dbReference type="Proteomes" id="UP000052978"/>
    </source>
</evidence>
<dbReference type="CDD" id="cd05713">
    <property type="entry name" value="IgV_MOG_like"/>
    <property type="match status" value="1"/>
</dbReference>
<sequence>MEVSWFKGDHFTSKLVHLYRDGHEVKGEAAPEYVDRTEFVKEAIGEGKVALRLHNIRVSDNGTYQCSFKDGNFSNMASMDLNVTALGLETQIHIQAPRTDGLMVECNSGGWFPQPQMVCKDSKGEVIPHSSQLYSQDGAGLFHIKMTLLLSYKSQGDMICYIHNPLSDEGKQINIILAEKWTVTIPIGHLVAIVGGQIELSCQLSPPQSAKHMEVSWFKGDHSKLVHLYRDGHEVKGEAAPEYVDRTEFVKEAIGEGKVALRLHNIRVSDNGTYQCSFKDGNFSNMASMDLNVTALGLETQIHIQAPRTDGLMVECNSGGWFPQPQMVCKDSKGEVIPHSSQLYSQDGAGLFHIKMTLLLSYKSQGDMICYIRNPLSEEEKKINIILAEQFTVTGLRGPILAPLRGIVELSCQLSPPQNAEHMEIRWFRDRYTQPVHLYNNGKDLHVETISRYVERTELLKEAIREGKVTLRILNVSVDDDGQYHCFFKEGAFDEEAITEVKVTAPLCLLPPHSHRLVAQPQRWKRLTPLQLRLPAMTLTSGARQSAEQRSRCGSALTTREQLLC</sequence>